<sequence length="368" mass="40340">MLLSVTSSRFVNRCQPTSLNGFDTSETCLSPSSAIDLTAALSTGTEAKTIIESLGCVISSIQDLSSTEFNCTSVSKPLVANYSSSVISNITLDRWLISSLKTFSSSAKPTIHPSTTEITTPLFTTHVTSATSETYSAFTDQKSIYVVYDQEYKITELTTTFNTHFPQTTVLKEAGALLTFTIPSNTITGDAKLYQVLSGELNVQNSPDKKNKKTGVIVGSTVGVIIGVVVIIFIGFTIIRNKRNVKNRSKKGFSHNIGQRISCDKVVAKGEPMSNPFLNEVNYKVVISGGDRRNLRENDRKIRRDNSSDSLFTEHPYYGTENREAVRFSCPSSYTESSGSSTEEMSSNASTITRPNIEQTNSFLREII</sequence>
<gene>
    <name evidence="3" type="ORF">VIN7_10638</name>
</gene>
<dbReference type="EMBL" id="AGVY01000394">
    <property type="protein sequence ID" value="EHM99676.1"/>
    <property type="molecule type" value="Genomic_DNA"/>
</dbReference>
<dbReference type="Proteomes" id="UP000009009">
    <property type="component" value="Unassembled WGS sequence"/>
</dbReference>
<evidence type="ECO:0000256" key="1">
    <source>
        <dbReference type="SAM" id="MobiDB-lite"/>
    </source>
</evidence>
<feature type="region of interest" description="Disordered" evidence="1">
    <location>
        <begin position="331"/>
        <end position="351"/>
    </location>
</feature>
<dbReference type="PhylomeDB" id="H0H2Q6"/>
<keyword evidence="2" id="KW-1133">Transmembrane helix</keyword>
<protein>
    <submittedName>
        <fullName evidence="3">YDL211C-like protein</fullName>
    </submittedName>
</protein>
<name>H0H2Q6_SACCK</name>
<dbReference type="AlphaFoldDB" id="H0H2Q6"/>
<keyword evidence="4" id="KW-1185">Reference proteome</keyword>
<feature type="transmembrane region" description="Helical" evidence="2">
    <location>
        <begin position="216"/>
        <end position="239"/>
    </location>
</feature>
<keyword evidence="2" id="KW-0812">Transmembrane</keyword>
<dbReference type="OrthoDB" id="4062958at2759"/>
<evidence type="ECO:0000256" key="2">
    <source>
        <dbReference type="SAM" id="Phobius"/>
    </source>
</evidence>
<reference evidence="3 4" key="1">
    <citation type="journal article" date="2012" name="FEMS Yeast Res.">
        <title>The genome sequence of the wine yeast VIN7 reveals an allotriploid hybrid genome with Saccharomyces cerevisiae and Saccharomyces kudriavzevii origins.</title>
        <authorList>
            <person name="Borneman A.R."/>
            <person name="Desany B.A."/>
            <person name="Riches D."/>
            <person name="Affourtit J.P."/>
            <person name="Forgan A.H."/>
            <person name="Pretorius I.S."/>
            <person name="Egholm M."/>
            <person name="Chambers P.J."/>
        </authorList>
    </citation>
    <scope>NUCLEOTIDE SEQUENCE [LARGE SCALE GENOMIC DNA]</scope>
    <source>
        <strain evidence="3 4">VIN7</strain>
    </source>
</reference>
<evidence type="ECO:0000313" key="4">
    <source>
        <dbReference type="Proteomes" id="UP000009009"/>
    </source>
</evidence>
<evidence type="ECO:0000313" key="3">
    <source>
        <dbReference type="EMBL" id="EHM99676.1"/>
    </source>
</evidence>
<organism evidence="3 4">
    <name type="scientific">Saccharomyces cerevisiae x Saccharomyces kudriavzevii (strain VIN7)</name>
    <name type="common">Yeast</name>
    <dbReference type="NCBI Taxonomy" id="1095631"/>
    <lineage>
        <taxon>Eukaryota</taxon>
        <taxon>Fungi</taxon>
        <taxon>Dikarya</taxon>
        <taxon>Ascomycota</taxon>
        <taxon>Saccharomycotina</taxon>
        <taxon>Saccharomycetes</taxon>
        <taxon>Saccharomycetales</taxon>
        <taxon>Saccharomycetaceae</taxon>
        <taxon>Saccharomyces</taxon>
    </lineage>
</organism>
<accession>H0H2Q6</accession>
<proteinExistence type="predicted"/>
<comment type="caution">
    <text evidence="3">The sequence shown here is derived from an EMBL/GenBank/DDBJ whole genome shotgun (WGS) entry which is preliminary data.</text>
</comment>
<keyword evidence="2" id="KW-0472">Membrane</keyword>
<dbReference type="HOGENOM" id="CLU_754699_0_0_1"/>